<sequence>MVEMVIGAAMILVVAVMAVFLVLIAVDTALFLVLRARIPQNPLSNSEHGTKHA</sequence>
<dbReference type="KEGG" id="rcr:NCTC10994_00673"/>
<evidence type="ECO:0000313" key="3">
    <source>
        <dbReference type="Proteomes" id="UP000249091"/>
    </source>
</evidence>
<evidence type="ECO:0000313" key="2">
    <source>
        <dbReference type="EMBL" id="SQI28920.1"/>
    </source>
</evidence>
<evidence type="ECO:0000256" key="1">
    <source>
        <dbReference type="SAM" id="Phobius"/>
    </source>
</evidence>
<keyword evidence="1" id="KW-0472">Membrane</keyword>
<keyword evidence="1" id="KW-0812">Transmembrane</keyword>
<dbReference type="Proteomes" id="UP000249091">
    <property type="component" value="Chromosome 1"/>
</dbReference>
<gene>
    <name evidence="2" type="ORF">NCTC10994_00673</name>
</gene>
<protein>
    <submittedName>
        <fullName evidence="2">Uncharacterized protein</fullName>
    </submittedName>
</protein>
<reference evidence="2 3" key="1">
    <citation type="submission" date="2018-06" db="EMBL/GenBank/DDBJ databases">
        <authorList>
            <consortium name="Pathogen Informatics"/>
            <person name="Doyle S."/>
        </authorList>
    </citation>
    <scope>NUCLEOTIDE SEQUENCE [LARGE SCALE GENOMIC DNA]</scope>
    <source>
        <strain evidence="2 3">NCTC10994</strain>
    </source>
</reference>
<dbReference type="EMBL" id="LS483468">
    <property type="protein sequence ID" value="SQI28920.1"/>
    <property type="molecule type" value="Genomic_DNA"/>
</dbReference>
<feature type="transmembrane region" description="Helical" evidence="1">
    <location>
        <begin position="6"/>
        <end position="34"/>
    </location>
</feature>
<proteinExistence type="predicted"/>
<dbReference type="AlphaFoldDB" id="A0A2X4U868"/>
<dbReference type="STRING" id="1219011.GCA_001895045_00393"/>
<accession>A0A2X4U868</accession>
<keyword evidence="3" id="KW-1185">Reference proteome</keyword>
<keyword evidence="1" id="KW-1133">Transmembrane helix</keyword>
<organism evidence="2 3">
    <name type="scientific">Rhodococcus coprophilus</name>
    <dbReference type="NCBI Taxonomy" id="38310"/>
    <lineage>
        <taxon>Bacteria</taxon>
        <taxon>Bacillati</taxon>
        <taxon>Actinomycetota</taxon>
        <taxon>Actinomycetes</taxon>
        <taxon>Mycobacteriales</taxon>
        <taxon>Nocardiaceae</taxon>
        <taxon>Rhodococcus</taxon>
    </lineage>
</organism>
<name>A0A2X4U868_9NOCA</name>